<comment type="caution">
    <text evidence="1">The sequence shown here is derived from an EMBL/GenBank/DDBJ whole genome shotgun (WGS) entry which is preliminary data.</text>
</comment>
<evidence type="ECO:0000313" key="2">
    <source>
        <dbReference type="Proteomes" id="UP000054721"/>
    </source>
</evidence>
<dbReference type="Proteomes" id="UP000054721">
    <property type="component" value="Unassembled WGS sequence"/>
</dbReference>
<protein>
    <submittedName>
        <fullName evidence="1">Uncharacterized protein</fullName>
    </submittedName>
</protein>
<dbReference type="OrthoDB" id="10325794at2759"/>
<reference evidence="1 2" key="1">
    <citation type="submission" date="2015-05" db="EMBL/GenBank/DDBJ databases">
        <title>Evolution of Trichinella species and genotypes.</title>
        <authorList>
            <person name="Korhonen P.K."/>
            <person name="Edoardo P."/>
            <person name="Giuseppe L.R."/>
            <person name="Gasser R.B."/>
        </authorList>
    </citation>
    <scope>NUCLEOTIDE SEQUENCE [LARGE SCALE GENOMIC DNA]</scope>
    <source>
        <strain evidence="1">ISS10</strain>
    </source>
</reference>
<evidence type="ECO:0000313" key="1">
    <source>
        <dbReference type="EMBL" id="KRZ63494.1"/>
    </source>
</evidence>
<sequence length="210" mass="23886">MLLKIERRRRQLLRSVSTQNCFQHLILFPKNGSQILKTTSKLCGFLERRLEQARSSSIGMEWRCCKILRSVSSNGHANPVGGDNVTLQCSECGYELQDADSLWNHIWTGYLFKKECCCRICLAIFAKLVRLERACTGTRQQLFVSLLGMRPTAGQCRKAWTSLAHPLRRPLPHAGLNLSDVFEILQRPHWLVLARADRLFLGSSSATARE</sequence>
<keyword evidence="2" id="KW-1185">Reference proteome</keyword>
<organism evidence="1 2">
    <name type="scientific">Trichinella nativa</name>
    <dbReference type="NCBI Taxonomy" id="6335"/>
    <lineage>
        <taxon>Eukaryota</taxon>
        <taxon>Metazoa</taxon>
        <taxon>Ecdysozoa</taxon>
        <taxon>Nematoda</taxon>
        <taxon>Enoplea</taxon>
        <taxon>Dorylaimia</taxon>
        <taxon>Trichinellida</taxon>
        <taxon>Trichinellidae</taxon>
        <taxon>Trichinella</taxon>
    </lineage>
</organism>
<dbReference type="AlphaFoldDB" id="A0A0V1LVF5"/>
<name>A0A0V1LVF5_9BILA</name>
<accession>A0A0V1LVF5</accession>
<gene>
    <name evidence="1" type="ORF">T02_14063</name>
</gene>
<proteinExistence type="predicted"/>
<dbReference type="EMBL" id="JYDW01000001">
    <property type="protein sequence ID" value="KRZ63494.1"/>
    <property type="molecule type" value="Genomic_DNA"/>
</dbReference>